<name>A0A1H6X318_9FLAO</name>
<dbReference type="Proteomes" id="UP000199702">
    <property type="component" value="Unassembled WGS sequence"/>
</dbReference>
<dbReference type="STRING" id="402734.SAMN05660918_2696"/>
<evidence type="ECO:0000259" key="1">
    <source>
        <dbReference type="Pfam" id="PF10099"/>
    </source>
</evidence>
<sequence length="261" mass="28511">MKNKELIESGNLELYVFGLLSEKETAEIAKIASEDVDVKNEIVSIEKSVIALSSSFAPTLSAENYSRIKQKLDLDKDVIQLKPKLNLSQYIGWTAAAVFLLGCGYLYNLQQNNLGEIDGLLNEKQTLEQTVSAKEKLNNQINTSYTVLKDENNIVVKLAGQAISPTSSAKVYWNNKTNKVFIDASSLPTPPDGMVYQVWSLKLAPVLTPTSIGLIDNAADKMKYLIEVDATVGAEAFGITLEPAGGSKTPTMEQLYTLGKV</sequence>
<evidence type="ECO:0000313" key="2">
    <source>
        <dbReference type="EMBL" id="SEJ21914.1"/>
    </source>
</evidence>
<evidence type="ECO:0000313" key="3">
    <source>
        <dbReference type="Proteomes" id="UP000199702"/>
    </source>
</evidence>
<dbReference type="PANTHER" id="PTHR37461:SF1">
    <property type="entry name" value="ANTI-SIGMA-K FACTOR RSKA"/>
    <property type="match status" value="1"/>
</dbReference>
<dbReference type="GO" id="GO:0006417">
    <property type="term" value="P:regulation of translation"/>
    <property type="evidence" value="ECO:0007669"/>
    <property type="project" value="TreeGrafter"/>
</dbReference>
<dbReference type="GO" id="GO:0005886">
    <property type="term" value="C:plasma membrane"/>
    <property type="evidence" value="ECO:0007669"/>
    <property type="project" value="InterPro"/>
</dbReference>
<dbReference type="Pfam" id="PF10099">
    <property type="entry name" value="RskA_C"/>
    <property type="match status" value="1"/>
</dbReference>
<dbReference type="InterPro" id="IPR018764">
    <property type="entry name" value="RskA_C"/>
</dbReference>
<dbReference type="AlphaFoldDB" id="A0A1H6X318"/>
<keyword evidence="3" id="KW-1185">Reference proteome</keyword>
<gene>
    <name evidence="2" type="ORF">SAMN05660918_2696</name>
</gene>
<dbReference type="InterPro" id="IPR051474">
    <property type="entry name" value="Anti-sigma-K/W_factor"/>
</dbReference>
<dbReference type="GO" id="GO:0016989">
    <property type="term" value="F:sigma factor antagonist activity"/>
    <property type="evidence" value="ECO:0007669"/>
    <property type="project" value="TreeGrafter"/>
</dbReference>
<proteinExistence type="predicted"/>
<accession>A0A1H6X318</accession>
<dbReference type="RefSeq" id="WP_091314755.1">
    <property type="nucleotide sequence ID" value="NZ_CBCSJU010000003.1"/>
</dbReference>
<protein>
    <submittedName>
        <fullName evidence="2">Anti-sigma-K factor rskA</fullName>
    </submittedName>
</protein>
<dbReference type="OrthoDB" id="1420916at2"/>
<dbReference type="PANTHER" id="PTHR37461">
    <property type="entry name" value="ANTI-SIGMA-K FACTOR RSKA"/>
    <property type="match status" value="1"/>
</dbReference>
<feature type="domain" description="Anti-sigma K factor RskA C-terminal" evidence="1">
    <location>
        <begin position="94"/>
        <end position="251"/>
    </location>
</feature>
<dbReference type="EMBL" id="FNYA01000007">
    <property type="protein sequence ID" value="SEJ21914.1"/>
    <property type="molecule type" value="Genomic_DNA"/>
</dbReference>
<reference evidence="3" key="1">
    <citation type="submission" date="2016-10" db="EMBL/GenBank/DDBJ databases">
        <authorList>
            <person name="Varghese N."/>
            <person name="Submissions S."/>
        </authorList>
    </citation>
    <scope>NUCLEOTIDE SEQUENCE [LARGE SCALE GENOMIC DNA]</scope>
    <source>
        <strain evidence="3">DSM 17934</strain>
    </source>
</reference>
<organism evidence="2 3">
    <name type="scientific">Flavobacterium terrigena</name>
    <dbReference type="NCBI Taxonomy" id="402734"/>
    <lineage>
        <taxon>Bacteria</taxon>
        <taxon>Pseudomonadati</taxon>
        <taxon>Bacteroidota</taxon>
        <taxon>Flavobacteriia</taxon>
        <taxon>Flavobacteriales</taxon>
        <taxon>Flavobacteriaceae</taxon>
        <taxon>Flavobacterium</taxon>
    </lineage>
</organism>